<dbReference type="PANTHER" id="PTHR10217:SF530">
    <property type="entry name" value="POTASSIUM VOLTAGE-GATED CHANNEL SUBFAMILY H MEMBER 1"/>
    <property type="match status" value="1"/>
</dbReference>
<evidence type="ECO:0000256" key="3">
    <source>
        <dbReference type="ARBA" id="ARBA00022538"/>
    </source>
</evidence>
<dbReference type="InterPro" id="IPR003938">
    <property type="entry name" value="K_chnl_volt-dep_EAG/ELK/ERG"/>
</dbReference>
<comment type="catalytic activity">
    <reaction evidence="15">
        <text>K(+)(in) = K(+)(out)</text>
        <dbReference type="Rhea" id="RHEA:29463"/>
        <dbReference type="ChEBI" id="CHEBI:29103"/>
    </reaction>
</comment>
<keyword evidence="12 17" id="KW-0472">Membrane</keyword>
<evidence type="ECO:0000256" key="15">
    <source>
        <dbReference type="ARBA" id="ARBA00034430"/>
    </source>
</evidence>
<dbReference type="GO" id="GO:0005251">
    <property type="term" value="F:delayed rectifier potassium channel activity"/>
    <property type="evidence" value="ECO:0007669"/>
    <property type="project" value="TreeGrafter"/>
</dbReference>
<evidence type="ECO:0000313" key="20">
    <source>
        <dbReference type="EMBL" id="TRZ02235.1"/>
    </source>
</evidence>
<dbReference type="PROSITE" id="PS50042">
    <property type="entry name" value="CNMP_BINDING_3"/>
    <property type="match status" value="1"/>
</dbReference>
<dbReference type="Pfam" id="PF00520">
    <property type="entry name" value="Ion_trans"/>
    <property type="match status" value="1"/>
</dbReference>
<dbReference type="SUPFAM" id="SSF51206">
    <property type="entry name" value="cAMP-binding domain-like"/>
    <property type="match status" value="1"/>
</dbReference>
<dbReference type="InterPro" id="IPR003949">
    <property type="entry name" value="K_chnl_volt-dep_EAG"/>
</dbReference>
<feature type="region of interest" description="Disordered" evidence="16">
    <location>
        <begin position="1103"/>
        <end position="1131"/>
    </location>
</feature>
<dbReference type="SUPFAM" id="SSF55785">
    <property type="entry name" value="PYP-like sensor domain (PAS domain)"/>
    <property type="match status" value="1"/>
</dbReference>
<dbReference type="Proteomes" id="UP000316079">
    <property type="component" value="Unassembled WGS sequence"/>
</dbReference>
<keyword evidence="10 17" id="KW-1133">Transmembrane helix</keyword>
<evidence type="ECO:0000259" key="18">
    <source>
        <dbReference type="PROSITE" id="PS50042"/>
    </source>
</evidence>
<dbReference type="PANTHER" id="PTHR10217">
    <property type="entry name" value="VOLTAGE AND LIGAND GATED POTASSIUM CHANNEL"/>
    <property type="match status" value="1"/>
</dbReference>
<keyword evidence="6" id="KW-0631">Potassium channel</keyword>
<name>A0A553RJ75_9TELE</name>
<evidence type="ECO:0000256" key="13">
    <source>
        <dbReference type="ARBA" id="ARBA00023180"/>
    </source>
</evidence>
<evidence type="ECO:0000256" key="9">
    <source>
        <dbReference type="ARBA" id="ARBA00022958"/>
    </source>
</evidence>
<feature type="compositionally biased region" description="Pro residues" evidence="16">
    <location>
        <begin position="1050"/>
        <end position="1059"/>
    </location>
</feature>
<evidence type="ECO:0000256" key="17">
    <source>
        <dbReference type="SAM" id="Phobius"/>
    </source>
</evidence>
<feature type="domain" description="PAC" evidence="19">
    <location>
        <begin position="113"/>
        <end position="165"/>
    </location>
</feature>
<evidence type="ECO:0000256" key="14">
    <source>
        <dbReference type="ARBA" id="ARBA00023303"/>
    </source>
</evidence>
<evidence type="ECO:0000256" key="6">
    <source>
        <dbReference type="ARBA" id="ARBA00022826"/>
    </source>
</evidence>
<feature type="compositionally biased region" description="Basic and acidic residues" evidence="16">
    <location>
        <begin position="967"/>
        <end position="982"/>
    </location>
</feature>
<evidence type="ECO:0000256" key="10">
    <source>
        <dbReference type="ARBA" id="ARBA00022989"/>
    </source>
</evidence>
<feature type="transmembrane region" description="Helical" evidence="17">
    <location>
        <begin position="471"/>
        <end position="495"/>
    </location>
</feature>
<comment type="subcellular location">
    <subcellularLocation>
        <location evidence="1">Membrane</location>
        <topology evidence="1">Multi-pass membrane protein</topology>
    </subcellularLocation>
</comment>
<accession>A0A553RJ75</accession>
<dbReference type="InterPro" id="IPR000595">
    <property type="entry name" value="cNMP-bd_dom"/>
</dbReference>
<evidence type="ECO:0000256" key="8">
    <source>
        <dbReference type="ARBA" id="ARBA00022882"/>
    </source>
</evidence>
<dbReference type="STRING" id="623744.A0A553RJ75"/>
<organism evidence="20 21">
    <name type="scientific">Danionella cerebrum</name>
    <dbReference type="NCBI Taxonomy" id="2873325"/>
    <lineage>
        <taxon>Eukaryota</taxon>
        <taxon>Metazoa</taxon>
        <taxon>Chordata</taxon>
        <taxon>Craniata</taxon>
        <taxon>Vertebrata</taxon>
        <taxon>Euteleostomi</taxon>
        <taxon>Actinopterygii</taxon>
        <taxon>Neopterygii</taxon>
        <taxon>Teleostei</taxon>
        <taxon>Ostariophysi</taxon>
        <taxon>Cypriniformes</taxon>
        <taxon>Danionidae</taxon>
        <taxon>Danioninae</taxon>
        <taxon>Danionella</taxon>
    </lineage>
</organism>
<dbReference type="InterPro" id="IPR000700">
    <property type="entry name" value="PAS-assoc_C"/>
</dbReference>
<keyword evidence="21" id="KW-1185">Reference proteome</keyword>
<dbReference type="GO" id="GO:0005516">
    <property type="term" value="F:calmodulin binding"/>
    <property type="evidence" value="ECO:0007669"/>
    <property type="project" value="UniProtKB-KW"/>
</dbReference>
<dbReference type="InterPro" id="IPR000014">
    <property type="entry name" value="PAS"/>
</dbReference>
<dbReference type="PROSITE" id="PS50113">
    <property type="entry name" value="PAC"/>
    <property type="match status" value="1"/>
</dbReference>
<dbReference type="OrthoDB" id="447251at2759"/>
<feature type="domain" description="Cyclic nucleotide-binding" evidence="18">
    <location>
        <begin position="705"/>
        <end position="792"/>
    </location>
</feature>
<keyword evidence="9" id="KW-0630">Potassium</keyword>
<dbReference type="FunFam" id="1.10.1200.260:FF:000003">
    <property type="entry name" value="Potassium voltage-gated channel subfamily H member 1"/>
    <property type="match status" value="1"/>
</dbReference>
<keyword evidence="13" id="KW-0325">Glycoprotein</keyword>
<evidence type="ECO:0000256" key="2">
    <source>
        <dbReference type="ARBA" id="ARBA00022448"/>
    </source>
</evidence>
<dbReference type="InterPro" id="IPR035965">
    <property type="entry name" value="PAS-like_dom_sf"/>
</dbReference>
<dbReference type="FunFam" id="2.60.120.10:FF:000009">
    <property type="entry name" value="Potassium voltage-gated channel subfamily H member 1"/>
    <property type="match status" value="1"/>
</dbReference>
<feature type="region of interest" description="Disordered" evidence="16">
    <location>
        <begin position="891"/>
        <end position="910"/>
    </location>
</feature>
<dbReference type="Pfam" id="PF13426">
    <property type="entry name" value="PAS_9"/>
    <property type="match status" value="1"/>
</dbReference>
<keyword evidence="5 17" id="KW-0812">Transmembrane</keyword>
<keyword evidence="4" id="KW-0597">Phosphoprotein</keyword>
<dbReference type="Gene3D" id="1.10.1200.260">
    <property type="match status" value="1"/>
</dbReference>
<evidence type="ECO:0000256" key="11">
    <source>
        <dbReference type="ARBA" id="ARBA00023065"/>
    </source>
</evidence>
<dbReference type="Gene3D" id="2.60.120.10">
    <property type="entry name" value="Jelly Rolls"/>
    <property type="match status" value="1"/>
</dbReference>
<dbReference type="GO" id="GO:0008076">
    <property type="term" value="C:voltage-gated potassium channel complex"/>
    <property type="evidence" value="ECO:0007669"/>
    <property type="project" value="TreeGrafter"/>
</dbReference>
<dbReference type="EMBL" id="SRMA01023996">
    <property type="protein sequence ID" value="TRZ02235.1"/>
    <property type="molecule type" value="Genomic_DNA"/>
</dbReference>
<dbReference type="FunFam" id="1.10.287.70:FF:000035">
    <property type="entry name" value="Potassium voltage-gated channel, subfamily H (Eag-related), member 1"/>
    <property type="match status" value="1"/>
</dbReference>
<dbReference type="CDD" id="cd00038">
    <property type="entry name" value="CAP_ED"/>
    <property type="match status" value="1"/>
</dbReference>
<dbReference type="SUPFAM" id="SSF81324">
    <property type="entry name" value="Voltage-gated potassium channels"/>
    <property type="match status" value="1"/>
</dbReference>
<feature type="region of interest" description="Disordered" evidence="16">
    <location>
        <begin position="954"/>
        <end position="1059"/>
    </location>
</feature>
<feature type="transmembrane region" description="Helical" evidence="17">
    <location>
        <begin position="240"/>
        <end position="259"/>
    </location>
</feature>
<dbReference type="PRINTS" id="PR01464">
    <property type="entry name" value="EAGCHANNEL"/>
</dbReference>
<evidence type="ECO:0000259" key="19">
    <source>
        <dbReference type="PROSITE" id="PS50113"/>
    </source>
</evidence>
<comment type="caution">
    <text evidence="20">The sequence shown here is derived from an EMBL/GenBank/DDBJ whole genome shotgun (WGS) entry which is preliminary data.</text>
</comment>
<feature type="transmembrane region" description="Helical" evidence="17">
    <location>
        <begin position="441"/>
        <end position="459"/>
    </location>
</feature>
<evidence type="ECO:0000256" key="16">
    <source>
        <dbReference type="SAM" id="MobiDB-lite"/>
    </source>
</evidence>
<keyword evidence="2" id="KW-0813">Transport</keyword>
<dbReference type="Pfam" id="PF00027">
    <property type="entry name" value="cNMP_binding"/>
    <property type="match status" value="1"/>
</dbReference>
<evidence type="ECO:0000313" key="21">
    <source>
        <dbReference type="Proteomes" id="UP000316079"/>
    </source>
</evidence>
<keyword evidence="3" id="KW-0633">Potassium transport</keyword>
<feature type="region of interest" description="Disordered" evidence="16">
    <location>
        <begin position="1"/>
        <end position="21"/>
    </location>
</feature>
<evidence type="ECO:0000256" key="4">
    <source>
        <dbReference type="ARBA" id="ARBA00022553"/>
    </source>
</evidence>
<dbReference type="FunFam" id="3.30.450.20:FF:000009">
    <property type="entry name" value="Potassium voltage-gated channel subfamily H member 1"/>
    <property type="match status" value="1"/>
</dbReference>
<dbReference type="GO" id="GO:0042391">
    <property type="term" value="P:regulation of membrane potential"/>
    <property type="evidence" value="ECO:0007669"/>
    <property type="project" value="TreeGrafter"/>
</dbReference>
<feature type="compositionally biased region" description="Polar residues" evidence="16">
    <location>
        <begin position="1001"/>
        <end position="1011"/>
    </location>
</feature>
<proteinExistence type="predicted"/>
<dbReference type="SMART" id="SM00100">
    <property type="entry name" value="cNMP"/>
    <property type="match status" value="1"/>
</dbReference>
<keyword evidence="7" id="KW-0112">Calmodulin-binding</keyword>
<protein>
    <recommendedName>
        <fullName evidence="22">Cyclic nucleotide-binding domain-containing protein</fullName>
    </recommendedName>
</protein>
<evidence type="ECO:0008006" key="22">
    <source>
        <dbReference type="Google" id="ProtNLM"/>
    </source>
</evidence>
<dbReference type="InterPro" id="IPR050818">
    <property type="entry name" value="KCNH_animal-type"/>
</dbReference>
<dbReference type="NCBIfam" id="TIGR00229">
    <property type="entry name" value="sensory_box"/>
    <property type="match status" value="1"/>
</dbReference>
<evidence type="ECO:0000256" key="12">
    <source>
        <dbReference type="ARBA" id="ARBA00023136"/>
    </source>
</evidence>
<dbReference type="InterPro" id="IPR018490">
    <property type="entry name" value="cNMP-bd_dom_sf"/>
</dbReference>
<evidence type="ECO:0000256" key="5">
    <source>
        <dbReference type="ARBA" id="ARBA00022692"/>
    </source>
</evidence>
<keyword evidence="14" id="KW-0407">Ion channel</keyword>
<feature type="transmembrane region" description="Helical" evidence="17">
    <location>
        <begin position="369"/>
        <end position="393"/>
    </location>
</feature>
<dbReference type="Gene3D" id="3.30.450.20">
    <property type="entry name" value="PAS domain"/>
    <property type="match status" value="1"/>
</dbReference>
<evidence type="ECO:0000256" key="1">
    <source>
        <dbReference type="ARBA" id="ARBA00004141"/>
    </source>
</evidence>
<gene>
    <name evidence="20" type="ORF">DNTS_017578</name>
</gene>
<dbReference type="Gene3D" id="1.10.287.70">
    <property type="match status" value="1"/>
</dbReference>
<dbReference type="PRINTS" id="PR01463">
    <property type="entry name" value="EAGCHANLFMLY"/>
</dbReference>
<dbReference type="InterPro" id="IPR001610">
    <property type="entry name" value="PAC"/>
</dbReference>
<evidence type="ECO:0000256" key="7">
    <source>
        <dbReference type="ARBA" id="ARBA00022860"/>
    </source>
</evidence>
<sequence>MSRRDGRGTQGTSGSPEHFSGKYCPTVQRTFAHLTLTPHKHYKDEMYTNFVLGNAQIVDWPIVYSNDGFCKLSGYHRAEVMQKSSTCSFMYGELTDKDTCEKVRLTFENYEMNSFEILMYKKNRTPVWFFVKIAPIRNEQEKVVLFLCTFSDITAFKQPIEDDSSKGWGKFARLTRALTSSRGVLQQLQPTVHKGENVHKHSRLAEVLQLGSDILPQYKQETPKTPPHIILHYCAFKTTWDWVILILTFYTAIMVPYNVSFKTKQNNVTWLVVDSIVDVIFLVDIVLNFHTTFVGPAGEVISDPKLIRMNYLKTWFVIDLLSCLPYDVINAFENVDEGISSLFSSLKVVRLLRLGRVARKLDHYIEYGAAVLVLLVCVFGLAAHWLACIWYSIGDYEVIDEDRNTVRTDSWLYMLGETIGMPYRFNATGTGRWEGGPTKDSVYITSLYFTMTSLTSIGFGNIAPTTDGEKIFAVAMMMIGSLLYATIFGNVTTIFQQMYANTNRYHEMLNSVRDFLKLYQVPKGLSERVMDYIASTWSMSHGIDTEKTRPVLKTQTTGGTQQDSVYMKYPWGRHCQNAPAVYFFRSFSHDLAVTSHTDTRCLTHSQPPRLCDNHKQKDALEKQRAAGNGSLGTCRALMCLDSRIHTGMRVLCLSLSLAELQSDVRVLQICPKDMRADICVHLNRKVFKEHPAFRLASDGCLRALAMEFQTIHCAPGDLIYHAGESVDSLCFVVSGSLEVIQDDEVVAILGKGDVFGDVFWKEVTLAQACANVRALTYCDLHVIKRDALQKVLEFYTAFSNHFSRNLLLTYNLRKRVWVNRSSLRDQILWKGDECGKSDLGSVTENQTLVFRKISDVKREEEERLRRKNEAPLNLPPDHPVRRLFQRFRQQKEARLAAGRPGSEEPDLEKGHIHNEVITRDVVPSTSIVTVTESPATPIPSQPSKNQMLGQFDQAKLSAPGPNFSRTSEPRTRGWARFRESVAKPEGWGNVPKAESMETLPERSSSLKTSEPSGLKKTDSCDSGITKSDLRLDEGGARTPVDRSPVQPDGKSPPIPPIPTIPEHTLHASLLELRTELKEELSTLGNRMVALETQVAEVLRLLRSRKSPTSPMSLFQISRPTSPDTDKDDIFP</sequence>
<dbReference type="CDD" id="cd00130">
    <property type="entry name" value="PAS"/>
    <property type="match status" value="1"/>
</dbReference>
<dbReference type="SMART" id="SM00086">
    <property type="entry name" value="PAC"/>
    <property type="match status" value="1"/>
</dbReference>
<dbReference type="InterPro" id="IPR014710">
    <property type="entry name" value="RmlC-like_jellyroll"/>
</dbReference>
<keyword evidence="11" id="KW-0406">Ion transport</keyword>
<keyword evidence="8" id="KW-0851">Voltage-gated channel</keyword>
<reference evidence="20 21" key="1">
    <citation type="journal article" date="2019" name="Sci. Data">
        <title>Hybrid genome assembly and annotation of Danionella translucida.</title>
        <authorList>
            <person name="Kadobianskyi M."/>
            <person name="Schulze L."/>
            <person name="Schuelke M."/>
            <person name="Judkewitz B."/>
        </authorList>
    </citation>
    <scope>NUCLEOTIDE SEQUENCE [LARGE SCALE GENOMIC DNA]</scope>
    <source>
        <strain evidence="20 21">Bolton</strain>
    </source>
</reference>
<dbReference type="InterPro" id="IPR005821">
    <property type="entry name" value="Ion_trans_dom"/>
</dbReference>
<feature type="compositionally biased region" description="Polar residues" evidence="16">
    <location>
        <begin position="1106"/>
        <end position="1122"/>
    </location>
</feature>
<dbReference type="AlphaFoldDB" id="A0A553RJ75"/>